<evidence type="ECO:0008006" key="4">
    <source>
        <dbReference type="Google" id="ProtNLM"/>
    </source>
</evidence>
<dbReference type="PANTHER" id="PTHR40078">
    <property type="entry name" value="INTEGRAL MEMBRANE PROTEIN-RELATED"/>
    <property type="match status" value="1"/>
</dbReference>
<dbReference type="Proteomes" id="UP000318946">
    <property type="component" value="Chromosome"/>
</dbReference>
<name>A0A4Y1WPV3_9BACT</name>
<protein>
    <recommendedName>
        <fullName evidence="4">YitT family protein</fullName>
    </recommendedName>
</protein>
<dbReference type="EMBL" id="AP019735">
    <property type="protein sequence ID" value="BBL02817.1"/>
    <property type="molecule type" value="Genomic_DNA"/>
</dbReference>
<feature type="transmembrane region" description="Helical" evidence="1">
    <location>
        <begin position="79"/>
        <end position="98"/>
    </location>
</feature>
<feature type="transmembrane region" description="Helical" evidence="1">
    <location>
        <begin position="56"/>
        <end position="73"/>
    </location>
</feature>
<keyword evidence="3" id="KW-1185">Reference proteome</keyword>
<keyword evidence="1" id="KW-0812">Transmembrane</keyword>
<sequence length="267" mass="29415">MGVAVGKAHFSFDTILFMITKAKTLSFLWQHLLLLGSLYLMTLGVVLCVKSGLGSSVISSLPFVFSLAGPVSIVPQWTIGEYTIAMNALLVLCQILILRRKFEPMQLFQLVIGFIFGWLIDLNMALTSGLACTTLPSQLLTQLAGCTVMGIGIAFEVRCGSVTMPGEGISIVISQVAHRPFAKVKIMVDTTLVLLAVAGCYLFFGRWQWNVVGVGTLFAMIYVGLVVRFTSPHLAWFDRLLAYVPGFRRYLFGLARWLYRRGSGSEK</sequence>
<dbReference type="PANTHER" id="PTHR40078:SF1">
    <property type="entry name" value="INTEGRAL MEMBRANE PROTEIN"/>
    <property type="match status" value="1"/>
</dbReference>
<dbReference type="KEGG" id="acou:A5CBH24_01300"/>
<feature type="transmembrane region" description="Helical" evidence="1">
    <location>
        <begin position="211"/>
        <end position="229"/>
    </location>
</feature>
<gene>
    <name evidence="2" type="ORF">A5CBH24_01300</name>
</gene>
<proteinExistence type="predicted"/>
<accession>A0A4Y1WPV3</accession>
<evidence type="ECO:0000313" key="2">
    <source>
        <dbReference type="EMBL" id="BBL02817.1"/>
    </source>
</evidence>
<dbReference type="AlphaFoldDB" id="A0A4Y1WPV3"/>
<feature type="transmembrane region" description="Helical" evidence="1">
    <location>
        <begin position="110"/>
        <end position="131"/>
    </location>
</feature>
<dbReference type="InterPro" id="IPR038750">
    <property type="entry name" value="YczE/YyaS-like"/>
</dbReference>
<keyword evidence="1" id="KW-1133">Transmembrane helix</keyword>
<evidence type="ECO:0000313" key="3">
    <source>
        <dbReference type="Proteomes" id="UP000318946"/>
    </source>
</evidence>
<organism evidence="2 3">
    <name type="scientific">Alistipes communis</name>
    <dbReference type="NCBI Taxonomy" id="2585118"/>
    <lineage>
        <taxon>Bacteria</taxon>
        <taxon>Pseudomonadati</taxon>
        <taxon>Bacteroidota</taxon>
        <taxon>Bacteroidia</taxon>
        <taxon>Bacteroidales</taxon>
        <taxon>Rikenellaceae</taxon>
        <taxon>Alistipes</taxon>
    </lineage>
</organism>
<feature type="transmembrane region" description="Helical" evidence="1">
    <location>
        <begin position="186"/>
        <end position="204"/>
    </location>
</feature>
<dbReference type="Pfam" id="PF19700">
    <property type="entry name" value="DUF6198"/>
    <property type="match status" value="1"/>
</dbReference>
<evidence type="ECO:0000256" key="1">
    <source>
        <dbReference type="SAM" id="Phobius"/>
    </source>
</evidence>
<reference evidence="3" key="1">
    <citation type="submission" date="2019-06" db="EMBL/GenBank/DDBJ databases">
        <title>Alistipes onderdonkii subsp. vulgaris subsp. nov., Alistipes dispar sp. nov. and Alistipes communis sp. nov., isolated from human faeces, and creation of Alistipes onderdonkii subsp. onderdonkii subsp. nov.</title>
        <authorList>
            <person name="Sakamoto M."/>
            <person name="Ikeyama N."/>
            <person name="Ogata Y."/>
            <person name="Suda W."/>
            <person name="Iino T."/>
            <person name="Hattori M."/>
            <person name="Ohkuma M."/>
        </authorList>
    </citation>
    <scope>NUCLEOTIDE SEQUENCE [LARGE SCALE GENOMIC DNA]</scope>
    <source>
        <strain evidence="3">5CBH24</strain>
    </source>
</reference>
<keyword evidence="1" id="KW-0472">Membrane</keyword>
<feature type="transmembrane region" description="Helical" evidence="1">
    <location>
        <begin position="27"/>
        <end position="49"/>
    </location>
</feature>